<evidence type="ECO:0000256" key="2">
    <source>
        <dbReference type="ARBA" id="ARBA00005236"/>
    </source>
</evidence>
<keyword evidence="4" id="KW-1003">Cell membrane</keyword>
<keyword evidence="7 8" id="KW-0472">Membrane</keyword>
<evidence type="ECO:0000256" key="6">
    <source>
        <dbReference type="ARBA" id="ARBA00022989"/>
    </source>
</evidence>
<dbReference type="GO" id="GO:0098797">
    <property type="term" value="C:plasma membrane protein complex"/>
    <property type="evidence" value="ECO:0007669"/>
    <property type="project" value="TreeGrafter"/>
</dbReference>
<evidence type="ECO:0000256" key="7">
    <source>
        <dbReference type="ARBA" id="ARBA00023136"/>
    </source>
</evidence>
<name>A0A1I0C582_9PROT</name>
<evidence type="ECO:0000256" key="5">
    <source>
        <dbReference type="ARBA" id="ARBA00022692"/>
    </source>
</evidence>
<comment type="subcellular location">
    <subcellularLocation>
        <location evidence="1">Cell membrane</location>
        <topology evidence="1">Multi-pass membrane protein</topology>
    </subcellularLocation>
</comment>
<dbReference type="GO" id="GO:0044874">
    <property type="term" value="P:lipoprotein localization to outer membrane"/>
    <property type="evidence" value="ECO:0007669"/>
    <property type="project" value="TreeGrafter"/>
</dbReference>
<keyword evidence="11" id="KW-0449">Lipoprotein</keyword>
<feature type="transmembrane region" description="Helical" evidence="8">
    <location>
        <begin position="354"/>
        <end position="380"/>
    </location>
</feature>
<dbReference type="PANTHER" id="PTHR30489">
    <property type="entry name" value="LIPOPROTEIN-RELEASING SYSTEM TRANSMEMBRANE PROTEIN LOLE"/>
    <property type="match status" value="1"/>
</dbReference>
<gene>
    <name evidence="11" type="ORF">SAMN05216326_11336</name>
</gene>
<evidence type="ECO:0000313" key="12">
    <source>
        <dbReference type="Proteomes" id="UP000199345"/>
    </source>
</evidence>
<organism evidence="11 12">
    <name type="scientific">Nitrosomonas marina</name>
    <dbReference type="NCBI Taxonomy" id="917"/>
    <lineage>
        <taxon>Bacteria</taxon>
        <taxon>Pseudomonadati</taxon>
        <taxon>Pseudomonadota</taxon>
        <taxon>Betaproteobacteria</taxon>
        <taxon>Nitrosomonadales</taxon>
        <taxon>Nitrosomonadaceae</taxon>
        <taxon>Nitrosomonas</taxon>
    </lineage>
</organism>
<dbReference type="PANTHER" id="PTHR30489:SF0">
    <property type="entry name" value="LIPOPROTEIN-RELEASING SYSTEM TRANSMEMBRANE PROTEIN LOLE"/>
    <property type="match status" value="1"/>
</dbReference>
<keyword evidence="12" id="KW-1185">Reference proteome</keyword>
<feature type="transmembrane region" description="Helical" evidence="8">
    <location>
        <begin position="309"/>
        <end position="333"/>
    </location>
</feature>
<protein>
    <submittedName>
        <fullName evidence="11">Lipoprotein-releasing system permease protein</fullName>
    </submittedName>
</protein>
<keyword evidence="3" id="KW-0813">Transport</keyword>
<dbReference type="NCBIfam" id="TIGR02212">
    <property type="entry name" value="lolCE"/>
    <property type="match status" value="1"/>
</dbReference>
<keyword evidence="5 8" id="KW-0812">Transmembrane</keyword>
<feature type="domain" description="MacB-like periplasmic core" evidence="10">
    <location>
        <begin position="64"/>
        <end position="278"/>
    </location>
</feature>
<feature type="transmembrane region" description="Helical" evidence="8">
    <location>
        <begin position="418"/>
        <end position="438"/>
    </location>
</feature>
<dbReference type="Proteomes" id="UP000199345">
    <property type="component" value="Unassembled WGS sequence"/>
</dbReference>
<dbReference type="InterPro" id="IPR051447">
    <property type="entry name" value="Lipoprotein-release_system"/>
</dbReference>
<evidence type="ECO:0000256" key="1">
    <source>
        <dbReference type="ARBA" id="ARBA00004651"/>
    </source>
</evidence>
<evidence type="ECO:0000256" key="3">
    <source>
        <dbReference type="ARBA" id="ARBA00022448"/>
    </source>
</evidence>
<evidence type="ECO:0000256" key="8">
    <source>
        <dbReference type="SAM" id="Phobius"/>
    </source>
</evidence>
<evidence type="ECO:0000259" key="10">
    <source>
        <dbReference type="Pfam" id="PF12704"/>
    </source>
</evidence>
<dbReference type="InterPro" id="IPR003838">
    <property type="entry name" value="ABC3_permease_C"/>
</dbReference>
<dbReference type="InterPro" id="IPR011925">
    <property type="entry name" value="LolCE_TM"/>
</dbReference>
<dbReference type="GO" id="GO:0042953">
    <property type="term" value="P:lipoprotein transport"/>
    <property type="evidence" value="ECO:0007669"/>
    <property type="project" value="InterPro"/>
</dbReference>
<comment type="similarity">
    <text evidence="2">Belongs to the ABC-4 integral membrane protein family. LolC/E subfamily.</text>
</comment>
<reference evidence="12" key="1">
    <citation type="submission" date="2016-10" db="EMBL/GenBank/DDBJ databases">
        <authorList>
            <person name="Varghese N."/>
            <person name="Submissions S."/>
        </authorList>
    </citation>
    <scope>NUCLEOTIDE SEQUENCE [LARGE SCALE GENOMIC DNA]</scope>
    <source>
        <strain evidence="12">Nm71</strain>
    </source>
</reference>
<sequence length="452" mass="49896">MCRSEKTNYVDRTSQAIYSFRANYGTLANLTNQGIYFFVSPYELFIGLRYTRAKKRNHFISFISLISLLGITLGMTALITVMSVMNGFQKEVRARILGVASHVQINGFDNRLSNWQALAEEASRHPSVEGAAPFVNAQGMVSYDQVVHGAIVRGILPDTENHVADFSDMMVSGELENLIPGDFGIVIGMELARSLGAFRGDKIVLISPQGQVTPAGILPRLKQFTVVGIFEAGHFEYDSGLVLIHMADAQKLYRMDDHVSGVRLKLSDMFLAPKVVNDLIHSLTGPYYVTDWTQQHANYFRAIQIEKRMLSLILALIIAVAAFNIVSTLVMAVTDKQSDIAILRTLGASPRSIMKIFIVQGTFIGVAGTILGVTGGILLAYNVGEVVAFIEWIFSVEFLSNEIYYISKIPTDPQTTDIVTVAVVSFILSLLATIYPSYRASRVNPAEALRYE</sequence>
<evidence type="ECO:0000259" key="9">
    <source>
        <dbReference type="Pfam" id="PF02687"/>
    </source>
</evidence>
<feature type="domain" description="ABC3 transporter permease C-terminal" evidence="9">
    <location>
        <begin position="312"/>
        <end position="445"/>
    </location>
</feature>
<dbReference type="InterPro" id="IPR025857">
    <property type="entry name" value="MacB_PCD"/>
</dbReference>
<dbReference type="Pfam" id="PF02687">
    <property type="entry name" value="FtsX"/>
    <property type="match status" value="1"/>
</dbReference>
<feature type="transmembrane region" description="Helical" evidence="8">
    <location>
        <begin position="59"/>
        <end position="85"/>
    </location>
</feature>
<dbReference type="AlphaFoldDB" id="A0A1I0C582"/>
<evidence type="ECO:0000256" key="4">
    <source>
        <dbReference type="ARBA" id="ARBA00022475"/>
    </source>
</evidence>
<keyword evidence="6 8" id="KW-1133">Transmembrane helix</keyword>
<dbReference type="EMBL" id="FOIA01000013">
    <property type="protein sequence ID" value="SET14637.1"/>
    <property type="molecule type" value="Genomic_DNA"/>
</dbReference>
<accession>A0A1I0C582</accession>
<evidence type="ECO:0000313" key="11">
    <source>
        <dbReference type="EMBL" id="SET14637.1"/>
    </source>
</evidence>
<proteinExistence type="inferred from homology"/>
<dbReference type="Pfam" id="PF12704">
    <property type="entry name" value="MacB_PCD"/>
    <property type="match status" value="1"/>
</dbReference>